<gene>
    <name evidence="2" type="primary">LOC142162331</name>
</gene>
<dbReference type="RefSeq" id="XP_075074776.1">
    <property type="nucleotide sequence ID" value="XM_075218675.1"/>
</dbReference>
<evidence type="ECO:0000313" key="2">
    <source>
        <dbReference type="RefSeq" id="XP_075074776.1"/>
    </source>
</evidence>
<sequence>MVINTEDSGLIPADATVAAIIDQHHPLFLQPIDTPGSSLILVKLTGPENYTLWIITMRVSLLGKSKLGFVDGSSEESKKYVEHFEYQRLLQFLMGLNDRYSQSIKEEKVVLWLLTLLKIIQGTIPLKPLVIVILDKLVPLSTLQEPLRCNRVIKVSKQASLNTQEQYSQILQLLGKRTKCSGLAMAANMPSCGNIIEILTKSIVDSGDSSHMVRGISREKDGLYVFNSIPGGSVTSQVQSSVVEVKNSIPRSIPAMTDLLQSLGIVHQSSCVYTPQQNGVAEKRHKYILETSRALRFQVAVLLRFWEECAHCWYMTTIKKTNKFTPRAIPVVFWATLSHRKAIRCNLPAHDPSNEVLTEHVTSSDAPILPYVSVLSPDESRKLVKSMKDLQLKFKIKDLGELKFFLGIEFARSAKGIVMSQRKYALELIAEMGLSGAKPTSTPLETNVKLTSADYDEFVNGKSSSDTVDKFIHKPKQSHMEAALRVARYIKGAPDLGLLMPSESSGKLEAF</sequence>
<keyword evidence="1" id="KW-1185">Reference proteome</keyword>
<evidence type="ECO:0000313" key="1">
    <source>
        <dbReference type="Proteomes" id="UP000790787"/>
    </source>
</evidence>
<protein>
    <submittedName>
        <fullName evidence="2">Uncharacterized protein LOC142162331</fullName>
    </submittedName>
</protein>
<organism evidence="1 2">
    <name type="scientific">Nicotiana tabacum</name>
    <name type="common">Common tobacco</name>
    <dbReference type="NCBI Taxonomy" id="4097"/>
    <lineage>
        <taxon>Eukaryota</taxon>
        <taxon>Viridiplantae</taxon>
        <taxon>Streptophyta</taxon>
        <taxon>Embryophyta</taxon>
        <taxon>Tracheophyta</taxon>
        <taxon>Spermatophyta</taxon>
        <taxon>Magnoliopsida</taxon>
        <taxon>eudicotyledons</taxon>
        <taxon>Gunneridae</taxon>
        <taxon>Pentapetalae</taxon>
        <taxon>asterids</taxon>
        <taxon>lamiids</taxon>
        <taxon>Solanales</taxon>
        <taxon>Solanaceae</taxon>
        <taxon>Nicotianoideae</taxon>
        <taxon>Nicotianeae</taxon>
        <taxon>Nicotiana</taxon>
    </lineage>
</organism>
<dbReference type="Proteomes" id="UP000790787">
    <property type="component" value="Chromosome 1"/>
</dbReference>
<name>A0AC58RPW1_TOBAC</name>
<reference evidence="1" key="1">
    <citation type="journal article" date="2014" name="Nat. Commun.">
        <title>The tobacco genome sequence and its comparison with those of tomato and potato.</title>
        <authorList>
            <person name="Sierro N."/>
            <person name="Battey J.N."/>
            <person name="Ouadi S."/>
            <person name="Bakaher N."/>
            <person name="Bovet L."/>
            <person name="Willig A."/>
            <person name="Goepfert S."/>
            <person name="Peitsch M.C."/>
            <person name="Ivanov N.V."/>
        </authorList>
    </citation>
    <scope>NUCLEOTIDE SEQUENCE [LARGE SCALE GENOMIC DNA]</scope>
</reference>
<reference evidence="2" key="2">
    <citation type="submission" date="2025-08" db="UniProtKB">
        <authorList>
            <consortium name="RefSeq"/>
        </authorList>
    </citation>
    <scope>IDENTIFICATION</scope>
    <source>
        <tissue evidence="2">Leaf</tissue>
    </source>
</reference>
<accession>A0AC58RPW1</accession>
<proteinExistence type="predicted"/>